<accession>A0A9Q9JFD0</accession>
<sequence>MMDAKSQVAKLISTFGSLLERSDFVYGEYDDMQSKATREFTQRMMRLDNLIVEFKDSPWNLEYLSVQDFSSPRSEIADKIVGIIGSSQQLTPFVDNIWLTKYPFITALLQADLLRKVKWPRGKSPAVSYSHNNKEIDLVGVVLFLTKVQGFKQKAVFQFIATHGNRPGLDRGGIDSGQLSSAADAIKKTFESLRPEWDNLNFAEGSLQSEVRDALKKEK</sequence>
<name>A0A9Q9JFD0_RAOOR</name>
<evidence type="ECO:0000313" key="2">
    <source>
        <dbReference type="Proteomes" id="UP001064206"/>
    </source>
</evidence>
<dbReference type="AlphaFoldDB" id="A0A9Q9JFD0"/>
<dbReference type="EMBL" id="CP104450">
    <property type="protein sequence ID" value="UXE40251.1"/>
    <property type="molecule type" value="Genomic_DNA"/>
</dbReference>
<dbReference type="Proteomes" id="UP001064206">
    <property type="component" value="Chromosome"/>
</dbReference>
<gene>
    <name evidence="1" type="ORF">N2J37_11130</name>
</gene>
<protein>
    <submittedName>
        <fullName evidence="1">Uncharacterized protein</fullName>
    </submittedName>
</protein>
<organism evidence="1 2">
    <name type="scientific">Raoultella ornithinolytica</name>
    <name type="common">Klebsiella ornithinolytica</name>
    <dbReference type="NCBI Taxonomy" id="54291"/>
    <lineage>
        <taxon>Bacteria</taxon>
        <taxon>Pseudomonadati</taxon>
        <taxon>Pseudomonadota</taxon>
        <taxon>Gammaproteobacteria</taxon>
        <taxon>Enterobacterales</taxon>
        <taxon>Enterobacteriaceae</taxon>
        <taxon>Klebsiella/Raoultella group</taxon>
        <taxon>Raoultella</taxon>
    </lineage>
</organism>
<dbReference type="RefSeq" id="WP_128350128.1">
    <property type="nucleotide sequence ID" value="NZ_CP038281.1"/>
</dbReference>
<proteinExistence type="predicted"/>
<reference evidence="1" key="1">
    <citation type="submission" date="2022-09" db="EMBL/GenBank/DDBJ databases">
        <title>Multidrug resistance Raoultella ornithinolytica Strain MQB_Silv_108.</title>
        <authorList>
            <person name="Quintela-Baluja M."/>
        </authorList>
    </citation>
    <scope>NUCLEOTIDE SEQUENCE</scope>
    <source>
        <strain evidence="1">MQB_Silv_108</strain>
    </source>
</reference>
<evidence type="ECO:0000313" key="1">
    <source>
        <dbReference type="EMBL" id="UXE40251.1"/>
    </source>
</evidence>